<dbReference type="GeneTree" id="ENSGT00950000183025"/>
<dbReference type="Ensembl" id="ENSACIT00000002374.1">
    <property type="protein sequence ID" value="ENSACIP00000002288.1"/>
    <property type="gene ID" value="ENSACIG00000001859.1"/>
</dbReference>
<dbReference type="InterPro" id="IPR051002">
    <property type="entry name" value="UBA_autophagy_assoc_protein"/>
</dbReference>
<accession>A0A3Q0QW57</accession>
<evidence type="ECO:0000313" key="4">
    <source>
        <dbReference type="Proteomes" id="UP000261340"/>
    </source>
</evidence>
<keyword evidence="4" id="KW-1185">Reference proteome</keyword>
<dbReference type="Gene3D" id="2.60.40.2840">
    <property type="match status" value="1"/>
</dbReference>
<dbReference type="GO" id="GO:0003713">
    <property type="term" value="F:transcription coactivator activity"/>
    <property type="evidence" value="ECO:0007669"/>
    <property type="project" value="TreeGrafter"/>
</dbReference>
<keyword evidence="1" id="KW-0175">Coiled coil</keyword>
<dbReference type="PANTHER" id="PTHR31915">
    <property type="entry name" value="SKICH DOMAIN-CONTAINING PROTEIN"/>
    <property type="match status" value="1"/>
</dbReference>
<evidence type="ECO:0000313" key="3">
    <source>
        <dbReference type="Ensembl" id="ENSACIP00000002288.1"/>
    </source>
</evidence>
<dbReference type="STRING" id="61819.ENSACIP00000002288"/>
<dbReference type="Pfam" id="PF17751">
    <property type="entry name" value="SKICH"/>
    <property type="match status" value="1"/>
</dbReference>
<reference evidence="3" key="2">
    <citation type="submission" date="2025-09" db="UniProtKB">
        <authorList>
            <consortium name="Ensembl"/>
        </authorList>
    </citation>
    <scope>IDENTIFICATION</scope>
</reference>
<dbReference type="InterPro" id="IPR041611">
    <property type="entry name" value="SKICH"/>
</dbReference>
<reference evidence="3" key="1">
    <citation type="submission" date="2025-08" db="UniProtKB">
        <authorList>
            <consortium name="Ensembl"/>
        </authorList>
    </citation>
    <scope>IDENTIFICATION</scope>
</reference>
<organism evidence="3 4">
    <name type="scientific">Amphilophus citrinellus</name>
    <name type="common">Midas cichlid</name>
    <name type="synonym">Cichlasoma citrinellum</name>
    <dbReference type="NCBI Taxonomy" id="61819"/>
    <lineage>
        <taxon>Eukaryota</taxon>
        <taxon>Metazoa</taxon>
        <taxon>Chordata</taxon>
        <taxon>Craniata</taxon>
        <taxon>Vertebrata</taxon>
        <taxon>Euteleostomi</taxon>
        <taxon>Actinopterygii</taxon>
        <taxon>Neopterygii</taxon>
        <taxon>Teleostei</taxon>
        <taxon>Neoteleostei</taxon>
        <taxon>Acanthomorphata</taxon>
        <taxon>Ovalentaria</taxon>
        <taxon>Cichlomorphae</taxon>
        <taxon>Cichliformes</taxon>
        <taxon>Cichlidae</taxon>
        <taxon>New World cichlids</taxon>
        <taxon>Cichlasomatinae</taxon>
        <taxon>Heroini</taxon>
        <taxon>Amphilophus</taxon>
    </lineage>
</organism>
<proteinExistence type="predicted"/>
<dbReference type="PANTHER" id="PTHR31915:SF5">
    <property type="entry name" value="CALCIUM-BINDING AND COILED-COIL DOMAIN-CONTAINING PROTEIN 1"/>
    <property type="match status" value="1"/>
</dbReference>
<evidence type="ECO:0000256" key="1">
    <source>
        <dbReference type="ARBA" id="ARBA00023054"/>
    </source>
</evidence>
<protein>
    <recommendedName>
        <fullName evidence="2">SKICH domain-containing protein</fullName>
    </recommendedName>
</protein>
<dbReference type="Proteomes" id="UP000261340">
    <property type="component" value="Unplaced"/>
</dbReference>
<name>A0A3Q0QW57_AMPCI</name>
<sequence>CTSYQSGQSPLTSGNLINMYFPQTRVECHYSLTSDHQWSSSDWIGIFEMGWSSVKQYYTYTWATVPEGYTEGTSVNYCAVFQGKNCIKHS</sequence>
<evidence type="ECO:0000259" key="2">
    <source>
        <dbReference type="Pfam" id="PF17751"/>
    </source>
</evidence>
<dbReference type="AlphaFoldDB" id="A0A3Q0QW57"/>
<feature type="domain" description="SKICH" evidence="2">
    <location>
        <begin position="18"/>
        <end position="86"/>
    </location>
</feature>
<dbReference type="GO" id="GO:0045944">
    <property type="term" value="P:positive regulation of transcription by RNA polymerase II"/>
    <property type="evidence" value="ECO:0007669"/>
    <property type="project" value="TreeGrafter"/>
</dbReference>